<reference evidence="2 3" key="1">
    <citation type="journal article" date="2015" name="Genome Announc.">
        <title>Complete Genome Sequence of Methanosphaerula palustris E1-9CT, a Hydrogenotrophic Methanogen Isolated from a Minerotrophic Fen Peatland.</title>
        <authorList>
            <person name="Cadillo-Quiroz H."/>
            <person name="Browne P."/>
            <person name="Kyrpides N."/>
            <person name="Woyke T."/>
            <person name="Goodwin L."/>
            <person name="Detter C."/>
            <person name="Yavitt J.B."/>
            <person name="Zinder S.H."/>
        </authorList>
    </citation>
    <scope>NUCLEOTIDE SEQUENCE [LARGE SCALE GENOMIC DNA]</scope>
    <source>
        <strain evidence="3">ATCC BAA-1556 / DSM 19958 / E1-9c</strain>
    </source>
</reference>
<keyword evidence="3" id="KW-1185">Reference proteome</keyword>
<feature type="compositionally biased region" description="Polar residues" evidence="1">
    <location>
        <begin position="282"/>
        <end position="316"/>
    </location>
</feature>
<feature type="region of interest" description="Disordered" evidence="1">
    <location>
        <begin position="282"/>
        <end position="321"/>
    </location>
</feature>
<sequence length="344" mass="36877" precursor="true">MHNHTTRRRYAVLSCVMLLALLLVCVLPVLAADTVKEQIPAKNHINIQVANSDGARFDLFHNNTYYIKFDGGGLNALHITTNPAEPFGQVTNSTSTSGSFFLSDTGGRGFDDDLILMLAVQGKVPDDFKVHINSSGYQWDPVPVLNQPPDKNDLTYVDGALNETFTASDFTYAPQAWKPAGLANYPLIEGEDMKDPANTYSLLFVDTKVGALGSNSNLSGIKDSGAAKVEYSFDNLKTKTAFNTYAYNNMSNQGQGISWTNQVSETGSSGYVVYGSESLSDFTPSNTTTLDPASRSTPAHPRNGNNSGAAPTSSPAAQHPSGLMETITGWISTLFHSLGLSGSP</sequence>
<name>B8GK44_METPE</name>
<evidence type="ECO:0000313" key="2">
    <source>
        <dbReference type="EMBL" id="ACL17115.1"/>
    </source>
</evidence>
<dbReference type="Proteomes" id="UP000002457">
    <property type="component" value="Chromosome"/>
</dbReference>
<gene>
    <name evidence="2" type="ordered locus">Mpal_1809</name>
</gene>
<dbReference type="KEGG" id="mpl:Mpal_1809"/>
<evidence type="ECO:0000256" key="1">
    <source>
        <dbReference type="SAM" id="MobiDB-lite"/>
    </source>
</evidence>
<accession>B8GK44</accession>
<dbReference type="eggNOG" id="arCOG09475">
    <property type="taxonomic scope" value="Archaea"/>
</dbReference>
<dbReference type="STRING" id="521011.Mpal_1809"/>
<dbReference type="EMBL" id="CP001338">
    <property type="protein sequence ID" value="ACL17115.1"/>
    <property type="molecule type" value="Genomic_DNA"/>
</dbReference>
<proteinExistence type="predicted"/>
<evidence type="ECO:0000313" key="3">
    <source>
        <dbReference type="Proteomes" id="UP000002457"/>
    </source>
</evidence>
<dbReference type="AlphaFoldDB" id="B8GK44"/>
<dbReference type="HOGENOM" id="CLU_065512_0_0_2"/>
<organism evidence="2 3">
    <name type="scientific">Methanosphaerula palustris (strain ATCC BAA-1556 / DSM 19958 / E1-9c)</name>
    <dbReference type="NCBI Taxonomy" id="521011"/>
    <lineage>
        <taxon>Archaea</taxon>
        <taxon>Methanobacteriati</taxon>
        <taxon>Methanobacteriota</taxon>
        <taxon>Stenosarchaea group</taxon>
        <taxon>Methanomicrobia</taxon>
        <taxon>Methanomicrobiales</taxon>
        <taxon>Methanoregulaceae</taxon>
        <taxon>Methanosphaerula</taxon>
    </lineage>
</organism>
<protein>
    <submittedName>
        <fullName evidence="2">Nitroreductase</fullName>
    </submittedName>
</protein>